<sequence>MRLQQGQIWQKGNDYYRIVQWARHAIEYKHMTDLETKEGTFHELSKKEFCRLLKGAKLLEPEEKDPEAESTP</sequence>
<dbReference type="Proteomes" id="UP000658278">
    <property type="component" value="Unassembled WGS sequence"/>
</dbReference>
<organism evidence="1 2">
    <name type="scientific">Haloferula rosea</name>
    <dbReference type="NCBI Taxonomy" id="490093"/>
    <lineage>
        <taxon>Bacteria</taxon>
        <taxon>Pseudomonadati</taxon>
        <taxon>Verrucomicrobiota</taxon>
        <taxon>Verrucomicrobiia</taxon>
        <taxon>Verrucomicrobiales</taxon>
        <taxon>Verrucomicrobiaceae</taxon>
        <taxon>Haloferula</taxon>
    </lineage>
</organism>
<reference evidence="1" key="1">
    <citation type="submission" date="2021-01" db="EMBL/GenBank/DDBJ databases">
        <title>Modified the classification status of verrucomicrobia.</title>
        <authorList>
            <person name="Feng X."/>
        </authorList>
    </citation>
    <scope>NUCLEOTIDE SEQUENCE</scope>
    <source>
        <strain evidence="1">KCTC 22201</strain>
    </source>
</reference>
<dbReference type="EMBL" id="JAENII010000004">
    <property type="protein sequence ID" value="MBK1826920.1"/>
    <property type="molecule type" value="Genomic_DNA"/>
</dbReference>
<protein>
    <submittedName>
        <fullName evidence="1">Uncharacterized protein</fullName>
    </submittedName>
</protein>
<gene>
    <name evidence="1" type="ORF">JIN81_07810</name>
</gene>
<evidence type="ECO:0000313" key="1">
    <source>
        <dbReference type="EMBL" id="MBK1826920.1"/>
    </source>
</evidence>
<comment type="caution">
    <text evidence="1">The sequence shown here is derived from an EMBL/GenBank/DDBJ whole genome shotgun (WGS) entry which is preliminary data.</text>
</comment>
<evidence type="ECO:0000313" key="2">
    <source>
        <dbReference type="Proteomes" id="UP000658278"/>
    </source>
</evidence>
<proteinExistence type="predicted"/>
<keyword evidence="2" id="KW-1185">Reference proteome</keyword>
<name>A0A934REG8_9BACT</name>
<dbReference type="AlphaFoldDB" id="A0A934REG8"/>
<dbReference type="RefSeq" id="WP_200278330.1">
    <property type="nucleotide sequence ID" value="NZ_JAENII010000004.1"/>
</dbReference>
<accession>A0A934REG8</accession>